<keyword evidence="2" id="KW-1185">Reference proteome</keyword>
<gene>
    <name evidence="1" type="ORF">GLAREA_04047</name>
</gene>
<evidence type="ECO:0000313" key="2">
    <source>
        <dbReference type="Proteomes" id="UP000016922"/>
    </source>
</evidence>
<dbReference type="GeneID" id="19463102"/>
<proteinExistence type="predicted"/>
<organism evidence="1 2">
    <name type="scientific">Glarea lozoyensis (strain ATCC 20868 / MF5171)</name>
    <dbReference type="NCBI Taxonomy" id="1116229"/>
    <lineage>
        <taxon>Eukaryota</taxon>
        <taxon>Fungi</taxon>
        <taxon>Dikarya</taxon>
        <taxon>Ascomycota</taxon>
        <taxon>Pezizomycotina</taxon>
        <taxon>Leotiomycetes</taxon>
        <taxon>Helotiales</taxon>
        <taxon>Helotiaceae</taxon>
        <taxon>Glarea</taxon>
    </lineage>
</organism>
<dbReference type="AlphaFoldDB" id="S3CZN5"/>
<accession>S3CZN5</accession>
<dbReference type="KEGG" id="glz:GLAREA_04047"/>
<evidence type="ECO:0000313" key="1">
    <source>
        <dbReference type="EMBL" id="EPE31080.1"/>
    </source>
</evidence>
<dbReference type="HOGENOM" id="CLU_3143206_0_0_1"/>
<name>S3CZN5_GLAL2</name>
<dbReference type="EMBL" id="KE145363">
    <property type="protein sequence ID" value="EPE31080.1"/>
    <property type="molecule type" value="Genomic_DNA"/>
</dbReference>
<dbReference type="RefSeq" id="XP_008082491.1">
    <property type="nucleotide sequence ID" value="XM_008084300.1"/>
</dbReference>
<protein>
    <submittedName>
        <fullName evidence="1">Uncharacterized protein</fullName>
    </submittedName>
</protein>
<reference evidence="1 2" key="1">
    <citation type="journal article" date="2013" name="BMC Genomics">
        <title>Genomics-driven discovery of the pneumocandin biosynthetic gene cluster in the fungus Glarea lozoyensis.</title>
        <authorList>
            <person name="Chen L."/>
            <person name="Yue Q."/>
            <person name="Zhang X."/>
            <person name="Xiang M."/>
            <person name="Wang C."/>
            <person name="Li S."/>
            <person name="Che Y."/>
            <person name="Ortiz-Lopez F.J."/>
            <person name="Bills G.F."/>
            <person name="Liu X."/>
            <person name="An Z."/>
        </authorList>
    </citation>
    <scope>NUCLEOTIDE SEQUENCE [LARGE SCALE GENOMIC DNA]</scope>
    <source>
        <strain evidence="2">ATCC 20868 / MF5171</strain>
    </source>
</reference>
<sequence>MSLLKNDVRVVEVGVSLPTCFEELVPWPGPVLGCGSLSSILRPTLRWAA</sequence>
<dbReference type="Proteomes" id="UP000016922">
    <property type="component" value="Unassembled WGS sequence"/>
</dbReference>